<gene>
    <name evidence="10" type="ORF">MCHLO_12057</name>
</gene>
<name>A0ABQ0LW36_MYCCL</name>
<keyword evidence="8" id="KW-0812">Transmembrane</keyword>
<dbReference type="InterPro" id="IPR035437">
    <property type="entry name" value="SNase_OB-fold_sf"/>
</dbReference>
<reference evidence="10" key="1">
    <citation type="submission" date="2014-09" db="EMBL/GenBank/DDBJ databases">
        <title>Genome sequence of the luminous mushroom Mycena chlorophos for searching fungal bioluminescence genes.</title>
        <authorList>
            <person name="Tanaka Y."/>
            <person name="Kasuga D."/>
            <person name="Oba Y."/>
            <person name="Hase S."/>
            <person name="Sato K."/>
            <person name="Oba Y."/>
            <person name="Sakakibara Y."/>
        </authorList>
    </citation>
    <scope>NUCLEOTIDE SEQUENCE</scope>
</reference>
<dbReference type="PROSITE" id="PS50830">
    <property type="entry name" value="TNASE_3"/>
    <property type="match status" value="1"/>
</dbReference>
<keyword evidence="11" id="KW-1185">Reference proteome</keyword>
<keyword evidence="8" id="KW-0472">Membrane</keyword>
<evidence type="ECO:0000256" key="8">
    <source>
        <dbReference type="SAM" id="Phobius"/>
    </source>
</evidence>
<feature type="transmembrane region" description="Helical" evidence="8">
    <location>
        <begin position="14"/>
        <end position="35"/>
    </location>
</feature>
<dbReference type="Proteomes" id="UP000815677">
    <property type="component" value="Unassembled WGS sequence"/>
</dbReference>
<dbReference type="Pfam" id="PF00565">
    <property type="entry name" value="SNase"/>
    <property type="match status" value="1"/>
</dbReference>
<evidence type="ECO:0000256" key="6">
    <source>
        <dbReference type="ARBA" id="ARBA00022801"/>
    </source>
</evidence>
<dbReference type="InterPro" id="IPR016071">
    <property type="entry name" value="Staphylococal_nuclease_OB-fold"/>
</dbReference>
<dbReference type="SUPFAM" id="SSF50199">
    <property type="entry name" value="Staphylococcal nuclease"/>
    <property type="match status" value="1"/>
</dbReference>
<evidence type="ECO:0000313" key="11">
    <source>
        <dbReference type="Proteomes" id="UP000815677"/>
    </source>
</evidence>
<organism evidence="10 11">
    <name type="scientific">Mycena chlorophos</name>
    <name type="common">Agaric fungus</name>
    <name type="synonym">Agaricus chlorophos</name>
    <dbReference type="NCBI Taxonomy" id="658473"/>
    <lineage>
        <taxon>Eukaryota</taxon>
        <taxon>Fungi</taxon>
        <taxon>Dikarya</taxon>
        <taxon>Basidiomycota</taxon>
        <taxon>Agaricomycotina</taxon>
        <taxon>Agaricomycetes</taxon>
        <taxon>Agaricomycetidae</taxon>
        <taxon>Agaricales</taxon>
        <taxon>Marasmiineae</taxon>
        <taxon>Mycenaceae</taxon>
        <taxon>Mycena</taxon>
    </lineage>
</organism>
<dbReference type="Gene3D" id="2.40.50.90">
    <property type="match status" value="1"/>
</dbReference>
<dbReference type="SMART" id="SM00318">
    <property type="entry name" value="SNc"/>
    <property type="match status" value="1"/>
</dbReference>
<dbReference type="PANTHER" id="PTHR12302">
    <property type="entry name" value="EBNA2 BINDING PROTEIN P100"/>
    <property type="match status" value="1"/>
</dbReference>
<keyword evidence="5" id="KW-0255">Endonuclease</keyword>
<evidence type="ECO:0000256" key="5">
    <source>
        <dbReference type="ARBA" id="ARBA00022759"/>
    </source>
</evidence>
<accession>A0ABQ0LW36</accession>
<keyword evidence="6" id="KW-0378">Hydrolase</keyword>
<proteinExistence type="inferred from homology"/>
<dbReference type="PANTHER" id="PTHR12302:SF3">
    <property type="entry name" value="SERINE_THREONINE-PROTEIN KINASE 31"/>
    <property type="match status" value="1"/>
</dbReference>
<evidence type="ECO:0000259" key="9">
    <source>
        <dbReference type="PROSITE" id="PS50830"/>
    </source>
</evidence>
<sequence length="235" mass="26720">MPTLPWSSVLVDEYGVFVAVFSLGCATTAATALVYRRYLRRIRNADWITPNMLGRRWVKGRVTSVGDSDNFRFYHTPGLGWRWPLKLRTVPSTTKGLKDQTIHIRLAGVDAPEAAHFGKPSQPYSEEALAWLRGKVLGKTVFCQLIRRDQYGRIVAVVMLPPRVLPGSLFYGKSLSLEMLKAGWATTYQQAGAEYGKWSREEFIRVEDEAKARRAGMWVSGQELESPAEFKRRYM</sequence>
<protein>
    <recommendedName>
        <fullName evidence="9">TNase-like domain-containing protein</fullName>
    </recommendedName>
</protein>
<feature type="domain" description="TNase-like" evidence="9">
    <location>
        <begin position="56"/>
        <end position="220"/>
    </location>
</feature>
<evidence type="ECO:0000256" key="4">
    <source>
        <dbReference type="ARBA" id="ARBA00022722"/>
    </source>
</evidence>
<evidence type="ECO:0000256" key="7">
    <source>
        <dbReference type="ARBA" id="ARBA00022837"/>
    </source>
</evidence>
<comment type="similarity">
    <text evidence="3">Belongs to the LCL3 family.</text>
</comment>
<keyword evidence="4" id="KW-0540">Nuclease</keyword>
<evidence type="ECO:0000256" key="3">
    <source>
        <dbReference type="ARBA" id="ARBA00005435"/>
    </source>
</evidence>
<evidence type="ECO:0000313" key="10">
    <source>
        <dbReference type="EMBL" id="GAT55274.1"/>
    </source>
</evidence>
<keyword evidence="8" id="KW-1133">Transmembrane helix</keyword>
<keyword evidence="7" id="KW-0106">Calcium</keyword>
<evidence type="ECO:0000256" key="1">
    <source>
        <dbReference type="ARBA" id="ARBA00004167"/>
    </source>
</evidence>
<comment type="subcellular location">
    <subcellularLocation>
        <location evidence="1">Membrane</location>
        <topology evidence="1">Single-pass membrane protein</topology>
    </subcellularLocation>
    <subcellularLocation>
        <location evidence="2">Mitochondrion</location>
    </subcellularLocation>
</comment>
<dbReference type="EMBL" id="DF848948">
    <property type="protein sequence ID" value="GAT55274.1"/>
    <property type="molecule type" value="Genomic_DNA"/>
</dbReference>
<evidence type="ECO:0000256" key="2">
    <source>
        <dbReference type="ARBA" id="ARBA00004173"/>
    </source>
</evidence>